<gene>
    <name evidence="1" type="ORF">QYT958_LOCUS36507</name>
</gene>
<proteinExistence type="predicted"/>
<comment type="caution">
    <text evidence="1">The sequence shown here is derived from an EMBL/GenBank/DDBJ whole genome shotgun (WGS) entry which is preliminary data.</text>
</comment>
<dbReference type="EMBL" id="CAJOBR010029158">
    <property type="protein sequence ID" value="CAF4984654.1"/>
    <property type="molecule type" value="Genomic_DNA"/>
</dbReference>
<feature type="non-terminal residue" evidence="1">
    <location>
        <position position="1"/>
    </location>
</feature>
<protein>
    <submittedName>
        <fullName evidence="1">Uncharacterized protein</fullName>
    </submittedName>
</protein>
<evidence type="ECO:0000313" key="2">
    <source>
        <dbReference type="Proteomes" id="UP000663848"/>
    </source>
</evidence>
<sequence length="123" mass="14476">MACVPAEPTVNEVIDPVKALENYKRENKQLRDELALHDALLNRNGTSYEPISEQQLYEIENQCRRFIDGTLDDIEVKNLRQVQAVFNAFRHICRASEKDVEKKLHDRRAIADKYEYEQQDNQK</sequence>
<name>A0A821ZJB8_9BILA</name>
<organism evidence="1 2">
    <name type="scientific">Rotaria socialis</name>
    <dbReference type="NCBI Taxonomy" id="392032"/>
    <lineage>
        <taxon>Eukaryota</taxon>
        <taxon>Metazoa</taxon>
        <taxon>Spiralia</taxon>
        <taxon>Gnathifera</taxon>
        <taxon>Rotifera</taxon>
        <taxon>Eurotatoria</taxon>
        <taxon>Bdelloidea</taxon>
        <taxon>Philodinida</taxon>
        <taxon>Philodinidae</taxon>
        <taxon>Rotaria</taxon>
    </lineage>
</organism>
<accession>A0A821ZJB8</accession>
<dbReference type="Proteomes" id="UP000663848">
    <property type="component" value="Unassembled WGS sequence"/>
</dbReference>
<reference evidence="1" key="1">
    <citation type="submission" date="2021-02" db="EMBL/GenBank/DDBJ databases">
        <authorList>
            <person name="Nowell W R."/>
        </authorList>
    </citation>
    <scope>NUCLEOTIDE SEQUENCE</scope>
</reference>
<dbReference type="AlphaFoldDB" id="A0A821ZJB8"/>
<evidence type="ECO:0000313" key="1">
    <source>
        <dbReference type="EMBL" id="CAF4984654.1"/>
    </source>
</evidence>